<evidence type="ECO:0000256" key="4">
    <source>
        <dbReference type="SAM" id="SignalP"/>
    </source>
</evidence>
<dbReference type="PANTHER" id="PTHR36504">
    <property type="entry name" value="LIPOPOLYSACCHARIDE EXPORT SYSTEM PROTEIN LPTA"/>
    <property type="match status" value="1"/>
</dbReference>
<dbReference type="GO" id="GO:0015920">
    <property type="term" value="P:lipopolysaccharide transport"/>
    <property type="evidence" value="ECO:0007669"/>
    <property type="project" value="InterPro"/>
</dbReference>
<keyword evidence="3" id="KW-0574">Periplasm</keyword>
<dbReference type="PATRIC" id="fig|452.5.peg.268"/>
<evidence type="ECO:0000313" key="6">
    <source>
        <dbReference type="EMBL" id="KTD66181.1"/>
    </source>
</evidence>
<evidence type="ECO:0000256" key="1">
    <source>
        <dbReference type="ARBA" id="ARBA00022448"/>
    </source>
</evidence>
<keyword evidence="1" id="KW-0813">Transport</keyword>
<dbReference type="GO" id="GO:0001530">
    <property type="term" value="F:lipopolysaccharide binding"/>
    <property type="evidence" value="ECO:0007669"/>
    <property type="project" value="InterPro"/>
</dbReference>
<dbReference type="Gene3D" id="2.60.450.10">
    <property type="entry name" value="Lipopolysaccharide (LPS) transport protein A like domain"/>
    <property type="match status" value="1"/>
</dbReference>
<dbReference type="Pfam" id="PF03968">
    <property type="entry name" value="LptD_N"/>
    <property type="match status" value="1"/>
</dbReference>
<keyword evidence="7" id="KW-1185">Reference proteome</keyword>
<dbReference type="NCBIfam" id="TIGR03002">
    <property type="entry name" value="outer_YhbN_LptA"/>
    <property type="match status" value="1"/>
</dbReference>
<keyword evidence="2 4" id="KW-0732">Signal</keyword>
<feature type="signal peptide" evidence="4">
    <location>
        <begin position="1"/>
        <end position="21"/>
    </location>
</feature>
<dbReference type="InterPro" id="IPR014340">
    <property type="entry name" value="LptA"/>
</dbReference>
<comment type="caution">
    <text evidence="6">The sequence shown here is derived from an EMBL/GenBank/DDBJ whole genome shotgun (WGS) entry which is preliminary data.</text>
</comment>
<dbReference type="GO" id="GO:0009279">
    <property type="term" value="C:cell outer membrane"/>
    <property type="evidence" value="ECO:0007669"/>
    <property type="project" value="TreeGrafter"/>
</dbReference>
<dbReference type="InterPro" id="IPR005653">
    <property type="entry name" value="OstA-like_N"/>
</dbReference>
<name>A0A0W0ZAK8_LEGSP</name>
<protein>
    <submittedName>
        <fullName evidence="6">OstA family protein</fullName>
    </submittedName>
</protein>
<sequence length="171" mass="19272">MDKLFLFFLLILPLTFQCAFALPQDKEKVMELSADTADLNEQTHRGEYVGDVELDQGTTHLRASKAVTEGNQKNKLVVAIAWGDKINQAHYWTQTATDKPLLHAFADTIRYYPDRHLIELIGNARVEQGDNSFSAAKISYDTLKQHVLSKSDGKTRTMIVIHPDKQTGKKA</sequence>
<gene>
    <name evidence="6" type="ORF">Lspi_0244</name>
</gene>
<evidence type="ECO:0000256" key="2">
    <source>
        <dbReference type="ARBA" id="ARBA00022729"/>
    </source>
</evidence>
<reference evidence="6 7" key="1">
    <citation type="submission" date="2015-11" db="EMBL/GenBank/DDBJ databases">
        <title>Genomic analysis of 38 Legionella species identifies large and diverse effector repertoires.</title>
        <authorList>
            <person name="Burstein D."/>
            <person name="Amaro F."/>
            <person name="Zusman T."/>
            <person name="Lifshitz Z."/>
            <person name="Cohen O."/>
            <person name="Gilbert J.A."/>
            <person name="Pupko T."/>
            <person name="Shuman H.A."/>
            <person name="Segal G."/>
        </authorList>
    </citation>
    <scope>NUCLEOTIDE SEQUENCE [LARGE SCALE GENOMIC DNA]</scope>
    <source>
        <strain evidence="6 7">Mt.St.Helens-9</strain>
    </source>
</reference>
<evidence type="ECO:0000256" key="3">
    <source>
        <dbReference type="ARBA" id="ARBA00022764"/>
    </source>
</evidence>
<dbReference type="PANTHER" id="PTHR36504:SF1">
    <property type="entry name" value="LIPOPOLYSACCHARIDE EXPORT SYSTEM PROTEIN LPTA"/>
    <property type="match status" value="1"/>
</dbReference>
<evidence type="ECO:0000259" key="5">
    <source>
        <dbReference type="Pfam" id="PF03968"/>
    </source>
</evidence>
<feature type="chain" id="PRO_5006918471" evidence="4">
    <location>
        <begin position="22"/>
        <end position="171"/>
    </location>
</feature>
<dbReference type="InterPro" id="IPR052037">
    <property type="entry name" value="LPS_export_LptA"/>
</dbReference>
<accession>A0A0W0ZAK8</accession>
<dbReference type="GO" id="GO:0030288">
    <property type="term" value="C:outer membrane-bounded periplasmic space"/>
    <property type="evidence" value="ECO:0007669"/>
    <property type="project" value="TreeGrafter"/>
</dbReference>
<dbReference type="OrthoDB" id="5295619at2"/>
<dbReference type="AlphaFoldDB" id="A0A0W0ZAK8"/>
<feature type="domain" description="Organic solvent tolerance-like N-terminal" evidence="5">
    <location>
        <begin position="32"/>
        <end position="145"/>
    </location>
</feature>
<evidence type="ECO:0000313" key="7">
    <source>
        <dbReference type="Proteomes" id="UP000054877"/>
    </source>
</evidence>
<dbReference type="EMBL" id="LNYX01000002">
    <property type="protein sequence ID" value="KTD66181.1"/>
    <property type="molecule type" value="Genomic_DNA"/>
</dbReference>
<proteinExistence type="predicted"/>
<dbReference type="GO" id="GO:0017089">
    <property type="term" value="F:glycolipid transfer activity"/>
    <property type="evidence" value="ECO:0007669"/>
    <property type="project" value="TreeGrafter"/>
</dbReference>
<dbReference type="RefSeq" id="WP_058482185.1">
    <property type="nucleotide sequence ID" value="NZ_CAAAII010000008.1"/>
</dbReference>
<dbReference type="Proteomes" id="UP000054877">
    <property type="component" value="Unassembled WGS sequence"/>
</dbReference>
<dbReference type="STRING" id="452.Lspi_0244"/>
<organism evidence="6 7">
    <name type="scientific">Legionella spiritensis</name>
    <dbReference type="NCBI Taxonomy" id="452"/>
    <lineage>
        <taxon>Bacteria</taxon>
        <taxon>Pseudomonadati</taxon>
        <taxon>Pseudomonadota</taxon>
        <taxon>Gammaproteobacteria</taxon>
        <taxon>Legionellales</taxon>
        <taxon>Legionellaceae</taxon>
        <taxon>Legionella</taxon>
    </lineage>
</organism>